<geneLocation type="plasmid" evidence="2">
    <name>pRCEID3.2</name>
</geneLocation>
<proteinExistence type="predicted"/>
<protein>
    <submittedName>
        <fullName evidence="2">Replication protein B</fullName>
    </submittedName>
</protein>
<keyword evidence="2" id="KW-0614">Plasmid</keyword>
<evidence type="ECO:0000313" key="2">
    <source>
        <dbReference type="EMBL" id="ADO27704.1"/>
    </source>
</evidence>
<gene>
    <name evidence="2" type="primary">repB</name>
</gene>
<name>E3VVN3_LACCA</name>
<organism evidence="2">
    <name type="scientific">Lacticaseibacillus casei</name>
    <name type="common">Lactobacillus casei</name>
    <dbReference type="NCBI Taxonomy" id="1582"/>
    <lineage>
        <taxon>Bacteria</taxon>
        <taxon>Bacillati</taxon>
        <taxon>Bacillota</taxon>
        <taxon>Bacilli</taxon>
        <taxon>Lactobacillales</taxon>
        <taxon>Lactobacillaceae</taxon>
        <taxon>Lacticaseibacillus</taxon>
    </lineage>
</organism>
<sequence>MPIIFELLEQFLLRFFGYFFVVLFLFFGEVFLLGCTEFGPANFVECTPLFFVGQLAVVLDIKLGFVQSLLLADMHVFLVLVFWFPSEGVPDHWLAAPLTVFFADG</sequence>
<keyword evidence="1" id="KW-0472">Membrane</keyword>
<dbReference type="EMBL" id="HQ259051">
    <property type="protein sequence ID" value="ADO27704.1"/>
    <property type="molecule type" value="Genomic_DNA"/>
</dbReference>
<evidence type="ECO:0000256" key="1">
    <source>
        <dbReference type="SAM" id="Phobius"/>
    </source>
</evidence>
<feature type="transmembrane region" description="Helical" evidence="1">
    <location>
        <begin position="12"/>
        <end position="33"/>
    </location>
</feature>
<accession>E3VVN3</accession>
<reference evidence="2" key="1">
    <citation type="journal article" date="2012" name="Appl. Microbiol. Biotechnol.">
        <title>Sequencing and analysis of three plasmids from Lactobacillus casei TISTR1341 and development of plasmid-derived Escherichia coli-L. casei shuttle vectors.</title>
        <authorList>
            <person name="Panya M."/>
            <person name="Lulitanond V."/>
            <person name="Tangphatsornruang S."/>
            <person name="Namwat W."/>
            <person name="Wannasutta R."/>
            <person name="Suebwongsa N."/>
            <person name="Mayo B."/>
        </authorList>
    </citation>
    <scope>NUCLEOTIDE SEQUENCE</scope>
    <source>
        <strain evidence="2">TISTR1341</strain>
        <plasmid evidence="2">pRCEID3.2</plasmid>
    </source>
</reference>
<dbReference type="AlphaFoldDB" id="E3VVN3"/>
<keyword evidence="1" id="KW-0812">Transmembrane</keyword>
<keyword evidence="1" id="KW-1133">Transmembrane helix</keyword>